<dbReference type="RefSeq" id="WP_020194952.1">
    <property type="nucleotide sequence ID" value="NZ_BAOH01000009.1"/>
</dbReference>
<reference evidence="1 2" key="1">
    <citation type="submission" date="2014-07" db="EMBL/GenBank/DDBJ databases">
        <title>Unique and conserved regions in Vibrio harveyi and related species in comparison with the shrimp pathogen Vibrio harveyi CAIM 1792.</title>
        <authorList>
            <person name="Espinoza-Valles I."/>
            <person name="Vora G."/>
            <person name="Leekitcharoenphon P."/>
            <person name="Ussery D."/>
            <person name="Hoj L."/>
            <person name="Gomez-Gil B."/>
        </authorList>
    </citation>
    <scope>NUCLEOTIDE SEQUENCE [LARGE SCALE GENOMIC DNA]</scope>
    <source>
        <strain evidence="2">CAIM 1854 / LMG 25443</strain>
    </source>
</reference>
<comment type="caution">
    <text evidence="1">The sequence shown here is derived from an EMBL/GenBank/DDBJ whole genome shotgun (WGS) entry which is preliminary data.</text>
</comment>
<protein>
    <submittedName>
        <fullName evidence="1">Uncharacterized protein</fullName>
    </submittedName>
</protein>
<dbReference type="Proteomes" id="UP000031586">
    <property type="component" value="Unassembled WGS sequence"/>
</dbReference>
<dbReference type="PATRIC" id="fig|1229493.5.peg.419"/>
<accession>A0A0C1ZAH6</accession>
<name>A0A0C1ZAH6_9VIBR</name>
<evidence type="ECO:0000313" key="2">
    <source>
        <dbReference type="Proteomes" id="UP000031586"/>
    </source>
</evidence>
<sequence length="95" mass="10919">MIHLNPLENKRHLVTAQSLADKYNITLKLHHKYGSDEPAVDVFVSTTIPKLKRTIEWHRDTTTIIVEHDNNDSLPDYVSDIRKVLDSTLFTALIP</sequence>
<organism evidence="1 2">
    <name type="scientific">Vibrio owensii CAIM 1854 = LMG 25443</name>
    <dbReference type="NCBI Taxonomy" id="1229493"/>
    <lineage>
        <taxon>Bacteria</taxon>
        <taxon>Pseudomonadati</taxon>
        <taxon>Pseudomonadota</taxon>
        <taxon>Gammaproteobacteria</taxon>
        <taxon>Vibrionales</taxon>
        <taxon>Vibrionaceae</taxon>
        <taxon>Vibrio</taxon>
    </lineage>
</organism>
<dbReference type="AlphaFoldDB" id="A0A0C1ZAH6"/>
<proteinExistence type="predicted"/>
<evidence type="ECO:0000313" key="1">
    <source>
        <dbReference type="EMBL" id="KIF54085.1"/>
    </source>
</evidence>
<dbReference type="EMBL" id="JPRD01000011">
    <property type="protein sequence ID" value="KIF54085.1"/>
    <property type="molecule type" value="Genomic_DNA"/>
</dbReference>
<gene>
    <name evidence="1" type="ORF">H735_06765</name>
</gene>